<feature type="transmembrane region" description="Helical" evidence="1">
    <location>
        <begin position="6"/>
        <end position="24"/>
    </location>
</feature>
<organism evidence="2 3">
    <name type="scientific">Chromobacterium vaccinii</name>
    <dbReference type="NCBI Taxonomy" id="1108595"/>
    <lineage>
        <taxon>Bacteria</taxon>
        <taxon>Pseudomonadati</taxon>
        <taxon>Pseudomonadota</taxon>
        <taxon>Betaproteobacteria</taxon>
        <taxon>Neisseriales</taxon>
        <taxon>Chromobacteriaceae</taxon>
        <taxon>Chromobacterium</taxon>
    </lineage>
</organism>
<keyword evidence="1" id="KW-0812">Transmembrane</keyword>
<sequence length="318" mass="34163">MMLLAQYLYWLVGGILLLTAGMTLRDRHHPRRLGSAAFWGLFGLLFIAGDWLPAELAGAMVLAMVLLAGLGRLAPGRHDALPPERLQDSLRRLGNRIFLPSLLLPLLTIALSLLARRLPSSGAPLLDPKNITIMALGIACLASTALACRLTRETPLQAVRETRRLLDNVGWAFLLPQVLALLGLLFADAGVGKAIAHLSAHYLPLEIRWLAVLTYVLGMALFTVIMGNAFAAFPVMTAGIGLPFLVGAHHGDPAVMAAIGMFSGYCGTLMTPMAANFNIVPAALLELPDRNAVIKAQFPTALALLAVNAVLLDWLMFR</sequence>
<accession>A0A1D9LEL3</accession>
<feature type="transmembrane region" description="Helical" evidence="1">
    <location>
        <begin position="207"/>
        <end position="233"/>
    </location>
</feature>
<feature type="transmembrane region" description="Helical" evidence="1">
    <location>
        <begin position="130"/>
        <end position="148"/>
    </location>
</feature>
<dbReference type="InterPro" id="IPR009323">
    <property type="entry name" value="DUF979"/>
</dbReference>
<dbReference type="STRING" id="1108595.BKX93_06625"/>
<feature type="transmembrane region" description="Helical" evidence="1">
    <location>
        <begin position="254"/>
        <end position="277"/>
    </location>
</feature>
<feature type="transmembrane region" description="Helical" evidence="1">
    <location>
        <begin position="97"/>
        <end position="118"/>
    </location>
</feature>
<keyword evidence="1" id="KW-0472">Membrane</keyword>
<protein>
    <submittedName>
        <fullName evidence="2">Permease</fullName>
    </submittedName>
</protein>
<dbReference type="AlphaFoldDB" id="A0A1D9LEL3"/>
<evidence type="ECO:0000313" key="2">
    <source>
        <dbReference type="EMBL" id="AOZ49707.1"/>
    </source>
</evidence>
<feature type="transmembrane region" description="Helical" evidence="1">
    <location>
        <begin position="58"/>
        <end position="76"/>
    </location>
</feature>
<evidence type="ECO:0000313" key="3">
    <source>
        <dbReference type="Proteomes" id="UP000178776"/>
    </source>
</evidence>
<dbReference type="EMBL" id="CP017707">
    <property type="protein sequence ID" value="AOZ49707.1"/>
    <property type="molecule type" value="Genomic_DNA"/>
</dbReference>
<keyword evidence="1" id="KW-1133">Transmembrane helix</keyword>
<gene>
    <name evidence="2" type="ORF">BKX93_06625</name>
</gene>
<proteinExistence type="predicted"/>
<dbReference type="Pfam" id="PF06166">
    <property type="entry name" value="DUF979"/>
    <property type="match status" value="1"/>
</dbReference>
<dbReference type="Proteomes" id="UP000178776">
    <property type="component" value="Chromosome"/>
</dbReference>
<dbReference type="KEGG" id="cvc:BKX93_06625"/>
<name>A0A1D9LEL3_9NEIS</name>
<reference evidence="2 3" key="1">
    <citation type="submission" date="2016-10" db="EMBL/GenBank/DDBJ databases">
        <title>Chromobacterium muskegensis sp. nov., an insecticidal bacterium isolated from Sphagnum bogs.</title>
        <authorList>
            <person name="Sparks M.E."/>
            <person name="Blackburn M.B."/>
            <person name="Gundersen-Rindal D.E."/>
            <person name="Mitchell A."/>
            <person name="Farrar R."/>
            <person name="Kuhar D."/>
        </authorList>
    </citation>
    <scope>NUCLEOTIDE SEQUENCE [LARGE SCALE GENOMIC DNA]</scope>
    <source>
        <strain evidence="2 3">21-1</strain>
    </source>
</reference>
<feature type="transmembrane region" description="Helical" evidence="1">
    <location>
        <begin position="297"/>
        <end position="317"/>
    </location>
</feature>
<feature type="transmembrane region" description="Helical" evidence="1">
    <location>
        <begin position="169"/>
        <end position="187"/>
    </location>
</feature>
<evidence type="ECO:0000256" key="1">
    <source>
        <dbReference type="SAM" id="Phobius"/>
    </source>
</evidence>